<gene>
    <name evidence="2" type="ORF">J3U88_07650</name>
</gene>
<reference evidence="2" key="1">
    <citation type="submission" date="2021-03" db="EMBL/GenBank/DDBJ databases">
        <authorList>
            <person name="Wang G."/>
        </authorList>
    </citation>
    <scope>NUCLEOTIDE SEQUENCE</scope>
    <source>
        <strain evidence="2">KCTC 12899</strain>
    </source>
</reference>
<evidence type="ECO:0000256" key="1">
    <source>
        <dbReference type="SAM" id="MobiDB-lite"/>
    </source>
</evidence>
<feature type="region of interest" description="Disordered" evidence="1">
    <location>
        <begin position="1"/>
        <end position="20"/>
    </location>
</feature>
<comment type="caution">
    <text evidence="2">The sequence shown here is derived from an EMBL/GenBank/DDBJ whole genome shotgun (WGS) entry which is preliminary data.</text>
</comment>
<feature type="compositionally biased region" description="Polar residues" evidence="1">
    <location>
        <begin position="1"/>
        <end position="13"/>
    </location>
</feature>
<dbReference type="Proteomes" id="UP000664417">
    <property type="component" value="Unassembled WGS sequence"/>
</dbReference>
<evidence type="ECO:0000313" key="2">
    <source>
        <dbReference type="EMBL" id="MBO1318324.1"/>
    </source>
</evidence>
<dbReference type="AlphaFoldDB" id="A0A8J7Q5Q4"/>
<sequence>MLTQPPSKQQEPSFISKKMTDQENMKNLTAKNVSIYEEWFFFSVGGSEFNR</sequence>
<dbReference type="EMBL" id="JAFREP010000005">
    <property type="protein sequence ID" value="MBO1318324.1"/>
    <property type="molecule type" value="Genomic_DNA"/>
</dbReference>
<protein>
    <submittedName>
        <fullName evidence="2">Uncharacterized protein</fullName>
    </submittedName>
</protein>
<dbReference type="RefSeq" id="WP_207858026.1">
    <property type="nucleotide sequence ID" value="NZ_JAFREP010000005.1"/>
</dbReference>
<evidence type="ECO:0000313" key="3">
    <source>
        <dbReference type="Proteomes" id="UP000664417"/>
    </source>
</evidence>
<name>A0A8J7Q5Q4_9BACT</name>
<organism evidence="2 3">
    <name type="scientific">Acanthopleuribacter pedis</name>
    <dbReference type="NCBI Taxonomy" id="442870"/>
    <lineage>
        <taxon>Bacteria</taxon>
        <taxon>Pseudomonadati</taxon>
        <taxon>Acidobacteriota</taxon>
        <taxon>Holophagae</taxon>
        <taxon>Acanthopleuribacterales</taxon>
        <taxon>Acanthopleuribacteraceae</taxon>
        <taxon>Acanthopleuribacter</taxon>
    </lineage>
</organism>
<keyword evidence="3" id="KW-1185">Reference proteome</keyword>
<accession>A0A8J7Q5Q4</accession>
<proteinExistence type="predicted"/>